<sequence>MKVTSFLLNPHHRLVNSMLMTAVSFRYMDPMITMCYISIFISMCYFSIFMSMCYIPMCYVSIFMLINLFFT</sequence>
<gene>
    <name evidence="2" type="ORF">C2G38_2062469</name>
</gene>
<keyword evidence="3" id="KW-1185">Reference proteome</keyword>
<reference evidence="2 3" key="1">
    <citation type="submission" date="2018-06" db="EMBL/GenBank/DDBJ databases">
        <title>Comparative genomics reveals the genomic features of Rhizophagus irregularis, R. cerebriforme, R. diaphanum and Gigaspora rosea, and their symbiotic lifestyle signature.</title>
        <authorList>
            <person name="Morin E."/>
            <person name="San Clemente H."/>
            <person name="Chen E.C.H."/>
            <person name="De La Providencia I."/>
            <person name="Hainaut M."/>
            <person name="Kuo A."/>
            <person name="Kohler A."/>
            <person name="Murat C."/>
            <person name="Tang N."/>
            <person name="Roy S."/>
            <person name="Loubradou J."/>
            <person name="Henrissat B."/>
            <person name="Grigoriev I.V."/>
            <person name="Corradi N."/>
            <person name="Roux C."/>
            <person name="Martin F.M."/>
        </authorList>
    </citation>
    <scope>NUCLEOTIDE SEQUENCE [LARGE SCALE GENOMIC DNA]</scope>
    <source>
        <strain evidence="2 3">DAOM 194757</strain>
    </source>
</reference>
<dbReference type="Proteomes" id="UP000266673">
    <property type="component" value="Unassembled WGS sequence"/>
</dbReference>
<organism evidence="2 3">
    <name type="scientific">Gigaspora rosea</name>
    <dbReference type="NCBI Taxonomy" id="44941"/>
    <lineage>
        <taxon>Eukaryota</taxon>
        <taxon>Fungi</taxon>
        <taxon>Fungi incertae sedis</taxon>
        <taxon>Mucoromycota</taxon>
        <taxon>Glomeromycotina</taxon>
        <taxon>Glomeromycetes</taxon>
        <taxon>Diversisporales</taxon>
        <taxon>Gigasporaceae</taxon>
        <taxon>Gigaspora</taxon>
    </lineage>
</organism>
<dbReference type="EMBL" id="QKWP01000104">
    <property type="protein sequence ID" value="RIB27273.1"/>
    <property type="molecule type" value="Genomic_DNA"/>
</dbReference>
<keyword evidence="1" id="KW-1133">Transmembrane helix</keyword>
<feature type="transmembrane region" description="Helical" evidence="1">
    <location>
        <begin position="54"/>
        <end position="70"/>
    </location>
</feature>
<keyword evidence="1" id="KW-0472">Membrane</keyword>
<comment type="caution">
    <text evidence="2">The sequence shown here is derived from an EMBL/GenBank/DDBJ whole genome shotgun (WGS) entry which is preliminary data.</text>
</comment>
<accession>A0A397W4S2</accession>
<name>A0A397W4S2_9GLOM</name>
<feature type="transmembrane region" description="Helical" evidence="1">
    <location>
        <begin position="27"/>
        <end position="48"/>
    </location>
</feature>
<dbReference type="AlphaFoldDB" id="A0A397W4S2"/>
<proteinExistence type="predicted"/>
<evidence type="ECO:0000256" key="1">
    <source>
        <dbReference type="SAM" id="Phobius"/>
    </source>
</evidence>
<protein>
    <submittedName>
        <fullName evidence="2">Uncharacterized protein</fullName>
    </submittedName>
</protein>
<evidence type="ECO:0000313" key="3">
    <source>
        <dbReference type="Proteomes" id="UP000266673"/>
    </source>
</evidence>
<keyword evidence="1" id="KW-0812">Transmembrane</keyword>
<evidence type="ECO:0000313" key="2">
    <source>
        <dbReference type="EMBL" id="RIB27273.1"/>
    </source>
</evidence>